<accession>A0A9P0ZC49</accession>
<proteinExistence type="predicted"/>
<keyword evidence="2" id="KW-0472">Membrane</keyword>
<evidence type="ECO:0000313" key="3">
    <source>
        <dbReference type="EMBL" id="CAH9094085.1"/>
    </source>
</evidence>
<keyword evidence="2" id="KW-1133">Transmembrane helix</keyword>
<evidence type="ECO:0000256" key="2">
    <source>
        <dbReference type="SAM" id="Phobius"/>
    </source>
</evidence>
<feature type="transmembrane region" description="Helical" evidence="2">
    <location>
        <begin position="173"/>
        <end position="192"/>
    </location>
</feature>
<name>A0A9P0ZC49_CUSEU</name>
<evidence type="ECO:0000313" key="4">
    <source>
        <dbReference type="Proteomes" id="UP001152484"/>
    </source>
</evidence>
<organism evidence="3 4">
    <name type="scientific">Cuscuta europaea</name>
    <name type="common">European dodder</name>
    <dbReference type="NCBI Taxonomy" id="41803"/>
    <lineage>
        <taxon>Eukaryota</taxon>
        <taxon>Viridiplantae</taxon>
        <taxon>Streptophyta</taxon>
        <taxon>Embryophyta</taxon>
        <taxon>Tracheophyta</taxon>
        <taxon>Spermatophyta</taxon>
        <taxon>Magnoliopsida</taxon>
        <taxon>eudicotyledons</taxon>
        <taxon>Gunneridae</taxon>
        <taxon>Pentapetalae</taxon>
        <taxon>asterids</taxon>
        <taxon>lamiids</taxon>
        <taxon>Solanales</taxon>
        <taxon>Convolvulaceae</taxon>
        <taxon>Cuscuteae</taxon>
        <taxon>Cuscuta</taxon>
        <taxon>Cuscuta subgen. Cuscuta</taxon>
    </lineage>
</organism>
<dbReference type="AlphaFoldDB" id="A0A9P0ZC49"/>
<dbReference type="Proteomes" id="UP001152484">
    <property type="component" value="Unassembled WGS sequence"/>
</dbReference>
<sequence length="194" mass="21683">MNGGAPSLKQLLKLLGNYAKATGQLVNLTKSKVLVSKNLKTVDRRRIEKLTKMNTSTLPATYLGACLHQGITRAQHCTHFVQQFEDDRHAKTMVTDGVYGPAPPDPHTRKNRKHKTQSGALVGQDAPVGRKGANSDYGPEAKEPGCPRRPRPRRPRPRQPRPRRPRRLHRTGFYTYLFVQPISGFVFGSVAVQL</sequence>
<keyword evidence="2" id="KW-0812">Transmembrane</keyword>
<comment type="caution">
    <text evidence="3">The sequence shown here is derived from an EMBL/GenBank/DDBJ whole genome shotgun (WGS) entry which is preliminary data.</text>
</comment>
<evidence type="ECO:0000256" key="1">
    <source>
        <dbReference type="SAM" id="MobiDB-lite"/>
    </source>
</evidence>
<feature type="region of interest" description="Disordered" evidence="1">
    <location>
        <begin position="94"/>
        <end position="168"/>
    </location>
</feature>
<feature type="compositionally biased region" description="Basic residues" evidence="1">
    <location>
        <begin position="148"/>
        <end position="168"/>
    </location>
</feature>
<reference evidence="3" key="1">
    <citation type="submission" date="2022-07" db="EMBL/GenBank/DDBJ databases">
        <authorList>
            <person name="Macas J."/>
            <person name="Novak P."/>
            <person name="Neumann P."/>
        </authorList>
    </citation>
    <scope>NUCLEOTIDE SEQUENCE</scope>
</reference>
<protein>
    <recommendedName>
        <fullName evidence="5">Reverse transcriptase domain-containing protein</fullName>
    </recommendedName>
</protein>
<evidence type="ECO:0008006" key="5">
    <source>
        <dbReference type="Google" id="ProtNLM"/>
    </source>
</evidence>
<dbReference type="EMBL" id="CAMAPE010000031">
    <property type="protein sequence ID" value="CAH9094085.1"/>
    <property type="molecule type" value="Genomic_DNA"/>
</dbReference>
<gene>
    <name evidence="3" type="ORF">CEURO_LOCUS12580</name>
</gene>
<keyword evidence="4" id="KW-1185">Reference proteome</keyword>